<accession>A0ABU4XYI4</accession>
<keyword evidence="2" id="KW-1185">Reference proteome</keyword>
<name>A0ABU4XYI4_9HYPH</name>
<reference evidence="1 2" key="1">
    <citation type="submission" date="2023-08" db="EMBL/GenBank/DDBJ databases">
        <title>Implementing the SeqCode for naming new Mesorhizobium species isolated from Vachellia karroo root nodules.</title>
        <authorList>
            <person name="Van Lill M."/>
        </authorList>
    </citation>
    <scope>NUCLEOTIDE SEQUENCE [LARGE SCALE GENOMIC DNA]</scope>
    <source>
        <strain evidence="1 2">VK24D</strain>
    </source>
</reference>
<dbReference type="EMBL" id="JAVIIW010000015">
    <property type="protein sequence ID" value="MDX8479740.1"/>
    <property type="molecule type" value="Genomic_DNA"/>
</dbReference>
<organism evidence="1 2">
    <name type="scientific">Mesorhizobium album</name>
    <dbReference type="NCBI Taxonomy" id="3072314"/>
    <lineage>
        <taxon>Bacteria</taxon>
        <taxon>Pseudomonadati</taxon>
        <taxon>Pseudomonadota</taxon>
        <taxon>Alphaproteobacteria</taxon>
        <taxon>Hyphomicrobiales</taxon>
        <taxon>Phyllobacteriaceae</taxon>
        <taxon>Mesorhizobium</taxon>
    </lineage>
</organism>
<gene>
    <name evidence="1" type="ORF">RFN28_14790</name>
</gene>
<dbReference type="RefSeq" id="WP_320288071.1">
    <property type="nucleotide sequence ID" value="NZ_JAVIIW010000015.1"/>
</dbReference>
<evidence type="ECO:0000313" key="1">
    <source>
        <dbReference type="EMBL" id="MDX8479740.1"/>
    </source>
</evidence>
<sequence>MTGQAGEAEQRYVTGLTEETAASIILLSDFNWVLGGQSASRSFRSAHALWFLSLRMSLSRNRFPLSGDML</sequence>
<proteinExistence type="predicted"/>
<evidence type="ECO:0000313" key="2">
    <source>
        <dbReference type="Proteomes" id="UP001287059"/>
    </source>
</evidence>
<protein>
    <submittedName>
        <fullName evidence="1">Uncharacterized protein</fullName>
    </submittedName>
</protein>
<comment type="caution">
    <text evidence="1">The sequence shown here is derived from an EMBL/GenBank/DDBJ whole genome shotgun (WGS) entry which is preliminary data.</text>
</comment>
<dbReference type="Proteomes" id="UP001287059">
    <property type="component" value="Unassembled WGS sequence"/>
</dbReference>